<evidence type="ECO:0000313" key="4">
    <source>
        <dbReference type="Proteomes" id="UP000324241"/>
    </source>
</evidence>
<protein>
    <submittedName>
        <fullName evidence="2">Uncharacterized protein</fullName>
    </submittedName>
</protein>
<dbReference type="EMBL" id="QUQM01000004">
    <property type="protein sequence ID" value="KAA8647173.1"/>
    <property type="molecule type" value="Genomic_DNA"/>
</dbReference>
<accession>A0A4S3JM30</accession>
<gene>
    <name evidence="1" type="ORF">ATNIH1004_005863</name>
    <name evidence="2" type="ORF">EYZ11_003851</name>
</gene>
<dbReference type="PANTHER" id="PTHR38797">
    <property type="entry name" value="NUCLEAR PORE COMPLEX PROTEIN NUP85-RELATED"/>
    <property type="match status" value="1"/>
</dbReference>
<dbReference type="InterPro" id="IPR022085">
    <property type="entry name" value="OpdG"/>
</dbReference>
<comment type="caution">
    <text evidence="2">The sequence shown here is derived from an EMBL/GenBank/DDBJ whole genome shotgun (WGS) entry which is preliminary data.</text>
</comment>
<evidence type="ECO:0000313" key="3">
    <source>
        <dbReference type="Proteomes" id="UP000308092"/>
    </source>
</evidence>
<dbReference type="VEuPathDB" id="FungiDB:EYZ11_003851"/>
<dbReference type="RefSeq" id="XP_033426534.1">
    <property type="nucleotide sequence ID" value="XM_033570502.1"/>
</dbReference>
<dbReference type="GeneID" id="54328565"/>
<sequence>MPTTCTFLRPLINEGIGNVEQKVIEVLDNFLQNLSPDSIRVATQEIDKLNPARHLQEGCKVPDNDLEEFLWQTWDAFISVARQVPHDHPFQDRMVDLVEALTLLPPLNVEIWQTNTRLWTDLPLLGPSMREAWISPEPTEGHPTNQMAQEWINLNAFAARLLKVDAVSWTVFGIWELREALEEPSEISRLECNVPAAAEWIRLSGELLYRQAIHGTEGKEEIPSVATGSLYNGKNTMCLERWKFWKCRFGDIGEEADKHIRQVALKARREMEVIEQDYTG</sequence>
<name>A0A4S3JM30_9EURO</name>
<proteinExistence type="predicted"/>
<dbReference type="OrthoDB" id="3350591at2759"/>
<dbReference type="STRING" id="1220188.A0A4S3JM30"/>
<dbReference type="AlphaFoldDB" id="A0A4S3JM30"/>
<reference evidence="2 3" key="1">
    <citation type="submission" date="2019-03" db="EMBL/GenBank/DDBJ databases">
        <title>The genome sequence of a newly discovered highly antifungal drug resistant Aspergillus species, Aspergillus tanneri NIH 1004.</title>
        <authorList>
            <person name="Mounaud S."/>
            <person name="Singh I."/>
            <person name="Joardar V."/>
            <person name="Pakala S."/>
            <person name="Pakala S."/>
            <person name="Venepally P."/>
            <person name="Hoover J."/>
            <person name="Nierman W."/>
            <person name="Chung J."/>
            <person name="Losada L."/>
        </authorList>
    </citation>
    <scope>NUCLEOTIDE SEQUENCE [LARGE SCALE GENOMIC DNA]</scope>
    <source>
        <strain evidence="2 3">NIH1004</strain>
    </source>
</reference>
<dbReference type="PANTHER" id="PTHR38797:SF4">
    <property type="entry name" value="NUCLEAR PORE COMPLEX PROTEIN NUP85"/>
    <property type="match status" value="1"/>
</dbReference>
<dbReference type="Pfam" id="PF12311">
    <property type="entry name" value="DUF3632"/>
    <property type="match status" value="1"/>
</dbReference>
<dbReference type="EMBL" id="SOSA01000104">
    <property type="protein sequence ID" value="THC96646.1"/>
    <property type="molecule type" value="Genomic_DNA"/>
</dbReference>
<evidence type="ECO:0000313" key="1">
    <source>
        <dbReference type="EMBL" id="KAA8647173.1"/>
    </source>
</evidence>
<dbReference type="Proteomes" id="UP000308092">
    <property type="component" value="Unassembled WGS sequence"/>
</dbReference>
<evidence type="ECO:0000313" key="2">
    <source>
        <dbReference type="EMBL" id="THC96646.1"/>
    </source>
</evidence>
<dbReference type="Proteomes" id="UP000324241">
    <property type="component" value="Unassembled WGS sequence"/>
</dbReference>
<keyword evidence="3" id="KW-1185">Reference proteome</keyword>
<reference evidence="1 4" key="2">
    <citation type="submission" date="2019-08" db="EMBL/GenBank/DDBJ databases">
        <title>The genome sequence of a newly discovered highly antifungal drug resistant Aspergillus species, Aspergillus tanneri NIH 1004.</title>
        <authorList>
            <person name="Mounaud S."/>
            <person name="Singh I."/>
            <person name="Joardar V."/>
            <person name="Pakala S."/>
            <person name="Pakala S."/>
            <person name="Venepally P."/>
            <person name="Chung J.K."/>
            <person name="Losada L."/>
            <person name="Nierman W.C."/>
        </authorList>
    </citation>
    <scope>NUCLEOTIDE SEQUENCE [LARGE SCALE GENOMIC DNA]</scope>
    <source>
        <strain evidence="1 4">NIH1004</strain>
    </source>
</reference>
<dbReference type="InterPro" id="IPR053204">
    <property type="entry name" value="Oxopyrrolidines_Biosynth-assoc"/>
</dbReference>
<organism evidence="2 3">
    <name type="scientific">Aspergillus tanneri</name>
    <dbReference type="NCBI Taxonomy" id="1220188"/>
    <lineage>
        <taxon>Eukaryota</taxon>
        <taxon>Fungi</taxon>
        <taxon>Dikarya</taxon>
        <taxon>Ascomycota</taxon>
        <taxon>Pezizomycotina</taxon>
        <taxon>Eurotiomycetes</taxon>
        <taxon>Eurotiomycetidae</taxon>
        <taxon>Eurotiales</taxon>
        <taxon>Aspergillaceae</taxon>
        <taxon>Aspergillus</taxon>
        <taxon>Aspergillus subgen. Circumdati</taxon>
    </lineage>
</organism>